<dbReference type="RefSeq" id="XP_022507595.1">
    <property type="nucleotide sequence ID" value="XM_022660106.1"/>
</dbReference>
<organism evidence="1 2">
    <name type="scientific">Fonsecaea monophora</name>
    <dbReference type="NCBI Taxonomy" id="254056"/>
    <lineage>
        <taxon>Eukaryota</taxon>
        <taxon>Fungi</taxon>
        <taxon>Dikarya</taxon>
        <taxon>Ascomycota</taxon>
        <taxon>Pezizomycotina</taxon>
        <taxon>Eurotiomycetes</taxon>
        <taxon>Chaetothyriomycetidae</taxon>
        <taxon>Chaetothyriales</taxon>
        <taxon>Herpotrichiellaceae</taxon>
        <taxon>Fonsecaea</taxon>
    </lineage>
</organism>
<dbReference type="Proteomes" id="UP000077002">
    <property type="component" value="Unassembled WGS sequence"/>
</dbReference>
<name>A0A177EUE4_9EURO</name>
<dbReference type="EMBL" id="LVKK01000112">
    <property type="protein sequence ID" value="OAG35643.1"/>
    <property type="molecule type" value="Genomic_DNA"/>
</dbReference>
<protein>
    <submittedName>
        <fullName evidence="1">Uncharacterized protein</fullName>
    </submittedName>
</protein>
<keyword evidence="2" id="KW-1185">Reference proteome</keyword>
<gene>
    <name evidence="1" type="ORF">AYO21_10183</name>
</gene>
<comment type="caution">
    <text evidence="1">The sequence shown here is derived from an EMBL/GenBank/DDBJ whole genome shotgun (WGS) entry which is preliminary data.</text>
</comment>
<accession>A0A177EUE4</accession>
<evidence type="ECO:0000313" key="1">
    <source>
        <dbReference type="EMBL" id="OAG35643.1"/>
    </source>
</evidence>
<dbReference type="GeneID" id="34605307"/>
<dbReference type="OrthoDB" id="5413892at2759"/>
<reference evidence="1 2" key="1">
    <citation type="submission" date="2016-03" db="EMBL/GenBank/DDBJ databases">
        <title>Draft genome sequence of the Fonsecaea monophora CBS 269.37.</title>
        <authorList>
            <person name="Bombassaro A."/>
            <person name="Vinicius W.A."/>
            <person name="De Hoog S."/>
            <person name="Sun J."/>
            <person name="Souza E.M."/>
            <person name="Raittz R.T."/>
            <person name="Costa F."/>
            <person name="Leao A.C."/>
            <person name="Tadra-Sfeir M.Z."/>
            <person name="Baura V."/>
            <person name="Balsanelli E."/>
            <person name="Pedrosa F.O."/>
            <person name="Moreno L.F."/>
            <person name="Steffens M.B."/>
            <person name="Xi L."/>
            <person name="Bocca A.L."/>
            <person name="Felipe M.S."/>
            <person name="Teixeira M."/>
            <person name="Telles Filho F.Q."/>
            <person name="Azevedo C.M."/>
            <person name="Gomes R."/>
            <person name="Vicente V.A."/>
        </authorList>
    </citation>
    <scope>NUCLEOTIDE SEQUENCE [LARGE SCALE GENOMIC DNA]</scope>
    <source>
        <strain evidence="1 2">CBS 269.37</strain>
    </source>
</reference>
<proteinExistence type="predicted"/>
<dbReference type="AlphaFoldDB" id="A0A177EUE4"/>
<sequence length="185" mass="20481">MAKFQGNCTEGPMACSPPSHFAFTFYPHDQDITSRHRCTFAATDMDRLPHRPAVSKDEAILAQIGQMRQEIRERFAAMEHELAATRQHVENLATRITASDFNNIARVQNTHLRTANDPLTPLVSPSTGAAIPGFPATSADIDEMSGDEMDALLQQLGLQPAGSDMAEKIKRLRTFIGLRAERLLH</sequence>
<evidence type="ECO:0000313" key="2">
    <source>
        <dbReference type="Proteomes" id="UP000077002"/>
    </source>
</evidence>